<evidence type="ECO:0000313" key="10">
    <source>
        <dbReference type="EMBL" id="TDC54234.1"/>
    </source>
</evidence>
<dbReference type="Pfam" id="PF04616">
    <property type="entry name" value="Glyco_hydro_43"/>
    <property type="match status" value="1"/>
</dbReference>
<dbReference type="NCBIfam" id="NF047446">
    <property type="entry name" value="barrel_OmpL47"/>
    <property type="match status" value="1"/>
</dbReference>
<evidence type="ECO:0000259" key="9">
    <source>
        <dbReference type="Pfam" id="PF19077"/>
    </source>
</evidence>
<evidence type="ECO:0000256" key="2">
    <source>
        <dbReference type="ARBA" id="ARBA00022651"/>
    </source>
</evidence>
<keyword evidence="7" id="KW-0732">Signal</keyword>
<evidence type="ECO:0000256" key="5">
    <source>
        <dbReference type="ARBA" id="ARBA00023295"/>
    </source>
</evidence>
<comment type="similarity">
    <text evidence="1">Belongs to the glycosyl hydrolase 43 family.</text>
</comment>
<evidence type="ECO:0000259" key="8">
    <source>
        <dbReference type="Pfam" id="PF07532"/>
    </source>
</evidence>
<dbReference type="SUPFAM" id="SSF75005">
    <property type="entry name" value="Arabinanase/levansucrase/invertase"/>
    <property type="match status" value="1"/>
</dbReference>
<dbReference type="RefSeq" id="WP_131979252.1">
    <property type="nucleotide sequence ID" value="NZ_SMKL01000005.1"/>
</dbReference>
<keyword evidence="11" id="KW-1185">Reference proteome</keyword>
<feature type="domain" description="Bacterial Ig-like" evidence="8">
    <location>
        <begin position="543"/>
        <end position="594"/>
    </location>
</feature>
<dbReference type="InterPro" id="IPR044016">
    <property type="entry name" value="Big_13"/>
</dbReference>
<dbReference type="Gene3D" id="2.115.10.20">
    <property type="entry name" value="Glycosyl hydrolase domain, family 43"/>
    <property type="match status" value="1"/>
</dbReference>
<evidence type="ECO:0000313" key="11">
    <source>
        <dbReference type="Proteomes" id="UP000295621"/>
    </source>
</evidence>
<evidence type="ECO:0000256" key="7">
    <source>
        <dbReference type="SAM" id="SignalP"/>
    </source>
</evidence>
<dbReference type="InterPro" id="IPR006311">
    <property type="entry name" value="TAT_signal"/>
</dbReference>
<organism evidence="10 11">
    <name type="scientific">Jiangella ureilytica</name>
    <dbReference type="NCBI Taxonomy" id="2530374"/>
    <lineage>
        <taxon>Bacteria</taxon>
        <taxon>Bacillati</taxon>
        <taxon>Actinomycetota</taxon>
        <taxon>Actinomycetes</taxon>
        <taxon>Jiangellales</taxon>
        <taxon>Jiangellaceae</taxon>
        <taxon>Jiangella</taxon>
    </lineage>
</organism>
<dbReference type="Pfam" id="PF07532">
    <property type="entry name" value="Big_4"/>
    <property type="match status" value="1"/>
</dbReference>
<accession>A0A4R4RWY5</accession>
<feature type="chain" id="PRO_5020742729" evidence="7">
    <location>
        <begin position="36"/>
        <end position="1045"/>
    </location>
</feature>
<comment type="caution">
    <text evidence="10">The sequence shown here is derived from an EMBL/GenBank/DDBJ whole genome shotgun (WGS) entry which is preliminary data.</text>
</comment>
<dbReference type="PANTHER" id="PTHR43772">
    <property type="entry name" value="ENDO-1,4-BETA-XYLANASE"/>
    <property type="match status" value="1"/>
</dbReference>
<dbReference type="Gene3D" id="2.60.120.260">
    <property type="entry name" value="Galactose-binding domain-like"/>
    <property type="match status" value="2"/>
</dbReference>
<gene>
    <name evidence="10" type="ORF">E1212_03675</name>
</gene>
<dbReference type="GO" id="GO:0004553">
    <property type="term" value="F:hydrolase activity, hydrolyzing O-glycosyl compounds"/>
    <property type="evidence" value="ECO:0007669"/>
    <property type="project" value="InterPro"/>
</dbReference>
<dbReference type="EMBL" id="SMKL01000005">
    <property type="protein sequence ID" value="TDC54234.1"/>
    <property type="molecule type" value="Genomic_DNA"/>
</dbReference>
<dbReference type="Gene3D" id="2.60.40.10">
    <property type="entry name" value="Immunoglobulins"/>
    <property type="match status" value="1"/>
</dbReference>
<reference evidence="10 11" key="1">
    <citation type="submission" date="2019-02" db="EMBL/GenBank/DDBJ databases">
        <title>Draft genome sequences of novel Actinobacteria.</title>
        <authorList>
            <person name="Sahin N."/>
            <person name="Ay H."/>
            <person name="Saygin H."/>
        </authorList>
    </citation>
    <scope>NUCLEOTIDE SEQUENCE [LARGE SCALE GENOMIC DNA]</scope>
    <source>
        <strain evidence="10 11">KC603</strain>
    </source>
</reference>
<dbReference type="InterPro" id="IPR011081">
    <property type="entry name" value="Big_4"/>
</dbReference>
<keyword evidence="5" id="KW-0326">Glycosidase</keyword>
<name>A0A4R4RWY5_9ACTN</name>
<dbReference type="InterPro" id="IPR023296">
    <property type="entry name" value="Glyco_hydro_beta-prop_sf"/>
</dbReference>
<dbReference type="InterPro" id="IPR006710">
    <property type="entry name" value="Glyco_hydro_43"/>
</dbReference>
<keyword evidence="3 10" id="KW-0378">Hydrolase</keyword>
<evidence type="ECO:0000256" key="1">
    <source>
        <dbReference type="ARBA" id="ARBA00009865"/>
    </source>
</evidence>
<dbReference type="InterPro" id="IPR058094">
    <property type="entry name" value="Ig-like_OmpL47-like"/>
</dbReference>
<sequence length="1045" mass="110981">MTSTRRRSRLSRSGPAAVAAALAASLLGPVAPAAAADPYTFTNTENPILGDGSYYSADPAPIVVPAGTPGNATGEDQLYIFTGHDEAGPTRNDFIMNEWGAFVTSDVDAGEWTHHPSLMRPEQVFSWATPGRAYAGQVVRGVDGRYYWYVPVHEAASPASDKFGIGVAVSDTPTGPWTDHVGAPIISQRVPTANTIHNIDPTILVDGEAPNQRVYVYWGSFGNLRMLELQQDMKTPIGSVRSVSGLTGFFEAAWIFKRNGVYYMAYAGNNAGPTSPCTPANYHACIAYGTATSPTGPWTYRGRILAPVSSTTSHPGILEFDGQWWLAYHTADAVGGNHFRRSVAIDRLEWDDTQTPARITPVVTTPAKVKDVTPRANVAQEATVTVSNTPVPTQYWVKALNDEIVRPNPLPPDMWGTWTGNNPPQQWAQYTWDRPVRLTGSQIEFWNDQPQGTGVGVAAPASWKIQYWDATGDGQWRDVPNPSGYGTGTSGFQNTTFDPVTTTQVRATFNGSTNGQTYSAVAVEEWKVLAEQPASVTPPAMTVEVDETELPGTVPVTFQSSGETLQIPAFWDAVEPADVAAPGTFTVEGSVLGYAGGRLTATVTVIDPGDTEGDETAPTVTLSPSGSAGSAGWYRSDVRVRIAGADDRGGRVTIESAVDGGTPVVAGPVRYTDVTVAGDGQHTVVATATDRAGNTSDAASLAVRIDRVAPVSTGTVDQARRSVAIVATDATSGLARIEYAIGTGGAWTLYTGRPVKAPDTQRHQVFFRATDVAGNVETTRSAVIPADISGPLTGNVAPLGTATASYTAGWNAVGALNDGLDPANPSQAQIWGTWSGTRPATQWAQYTWSRPIRLTGAEIKFWRDQPQGTGEGVAEPQTWVLQYWDGAGWVDVPNPSAYGTSSTAFNTVTFAPVTTDRLRASISASGNGTTFSAVAATEWRVFADDPGLPRVPVSATAQTRCLGRTGFLDVRVTNDHDAPVDLRIETAYGVRSFRDVAPGVVVDQSLAARTSRVPFGDVTVRATGVVDGEEVVTEVYADYDAATCG</sequence>
<proteinExistence type="inferred from homology"/>
<dbReference type="GO" id="GO:0045493">
    <property type="term" value="P:xylan catabolic process"/>
    <property type="evidence" value="ECO:0007669"/>
    <property type="project" value="UniProtKB-KW"/>
</dbReference>
<feature type="domain" description="Bacterial Ig-like" evidence="9">
    <location>
        <begin position="665"/>
        <end position="706"/>
    </location>
</feature>
<evidence type="ECO:0000256" key="3">
    <source>
        <dbReference type="ARBA" id="ARBA00022801"/>
    </source>
</evidence>
<dbReference type="CDD" id="cd08990">
    <property type="entry name" value="GH43_AXH_like"/>
    <property type="match status" value="1"/>
</dbReference>
<dbReference type="OrthoDB" id="9758923at2"/>
<dbReference type="Proteomes" id="UP000295621">
    <property type="component" value="Unassembled WGS sequence"/>
</dbReference>
<dbReference type="AlphaFoldDB" id="A0A4R4RWY5"/>
<dbReference type="InterPro" id="IPR013783">
    <property type="entry name" value="Ig-like_fold"/>
</dbReference>
<evidence type="ECO:0000256" key="6">
    <source>
        <dbReference type="PIRSR" id="PIRSR606710-2"/>
    </source>
</evidence>
<dbReference type="Pfam" id="PF19077">
    <property type="entry name" value="Big_13"/>
    <property type="match status" value="1"/>
</dbReference>
<keyword evidence="4" id="KW-0119">Carbohydrate metabolism</keyword>
<evidence type="ECO:0000256" key="4">
    <source>
        <dbReference type="ARBA" id="ARBA00023277"/>
    </source>
</evidence>
<feature type="signal peptide" evidence="7">
    <location>
        <begin position="1"/>
        <end position="35"/>
    </location>
</feature>
<feature type="site" description="Important for catalytic activity, responsible for pKa modulation of the active site Glu and correct orientation of both the proton donor and substrate" evidence="6">
    <location>
        <position position="200"/>
    </location>
</feature>
<protein>
    <submittedName>
        <fullName evidence="10">Glycoside hydrolase</fullName>
    </submittedName>
</protein>
<dbReference type="PANTHER" id="PTHR43772:SF2">
    <property type="entry name" value="PUTATIVE (AFU_ORTHOLOGUE AFUA_2G04480)-RELATED"/>
    <property type="match status" value="1"/>
</dbReference>
<dbReference type="InterPro" id="IPR052176">
    <property type="entry name" value="Glycosyl_Hydrlase_43_Enz"/>
</dbReference>
<keyword evidence="2" id="KW-0624">Polysaccharide degradation</keyword>
<keyword evidence="2" id="KW-0858">Xylan degradation</keyword>
<dbReference type="PROSITE" id="PS51318">
    <property type="entry name" value="TAT"/>
    <property type="match status" value="1"/>
</dbReference>